<dbReference type="AlphaFoldDB" id="A0A381U2Q4"/>
<dbReference type="EMBL" id="UINC01005625">
    <property type="protein sequence ID" value="SVA22516.1"/>
    <property type="molecule type" value="Genomic_DNA"/>
</dbReference>
<accession>A0A381U2Q4</accession>
<organism evidence="1">
    <name type="scientific">marine metagenome</name>
    <dbReference type="NCBI Taxonomy" id="408172"/>
    <lineage>
        <taxon>unclassified sequences</taxon>
        <taxon>metagenomes</taxon>
        <taxon>ecological metagenomes</taxon>
    </lineage>
</organism>
<gene>
    <name evidence="1" type="ORF">METZ01_LOCUS75370</name>
</gene>
<name>A0A381U2Q4_9ZZZZ</name>
<sequence>MEAGSAERNSLTENYRLPIQNYFIGWQCRVRELALRNEEGRPNGGMQPQIALKNGEVVFPAATLLIMPDHPDQTIRQFRFMALKTQDPKERYTKALQLLAAKFYQNAEDFSGGMSGIFSRSSEEVEELEKHQYCVMTFDYQQQVFKIPCHVCESPKNESVYEFTYWHNYLFNPNLSPEVKVLHFEPDWDKTVSDPTPI</sequence>
<protein>
    <submittedName>
        <fullName evidence="1">Uncharacterized protein</fullName>
    </submittedName>
</protein>
<proteinExistence type="predicted"/>
<reference evidence="1" key="1">
    <citation type="submission" date="2018-05" db="EMBL/GenBank/DDBJ databases">
        <authorList>
            <person name="Lanie J.A."/>
            <person name="Ng W.-L."/>
            <person name="Kazmierczak K.M."/>
            <person name="Andrzejewski T.M."/>
            <person name="Davidsen T.M."/>
            <person name="Wayne K.J."/>
            <person name="Tettelin H."/>
            <person name="Glass J.I."/>
            <person name="Rusch D."/>
            <person name="Podicherti R."/>
            <person name="Tsui H.-C.T."/>
            <person name="Winkler M.E."/>
        </authorList>
    </citation>
    <scope>NUCLEOTIDE SEQUENCE</scope>
</reference>
<evidence type="ECO:0000313" key="1">
    <source>
        <dbReference type="EMBL" id="SVA22516.1"/>
    </source>
</evidence>